<evidence type="ECO:0000313" key="2">
    <source>
        <dbReference type="EMBL" id="MRX56152.1"/>
    </source>
</evidence>
<gene>
    <name evidence="2" type="ORF">GJU41_19525</name>
</gene>
<reference evidence="2 3" key="1">
    <citation type="submission" date="2019-11" db="EMBL/GenBank/DDBJ databases">
        <title>Bacillus idriensis genome.</title>
        <authorList>
            <person name="Konopka E.N."/>
            <person name="Newman J.D."/>
        </authorList>
    </citation>
    <scope>NUCLEOTIDE SEQUENCE [LARGE SCALE GENOMIC DNA]</scope>
    <source>
        <strain evidence="2 3">DSM 19097</strain>
    </source>
</reference>
<dbReference type="RefSeq" id="WP_154319299.1">
    <property type="nucleotide sequence ID" value="NZ_CAJGAA010000007.1"/>
</dbReference>
<dbReference type="Gene3D" id="3.40.50.12090">
    <property type="match status" value="2"/>
</dbReference>
<name>A0A6I2MG97_9BACI</name>
<sequence>MKKSLALSVLFALCLPFGIASAAETPPTYRISGMDRFETSAKIAFEGWESSDVAVLATGRDYPDALSATPLAYKHDAPLLLTDKHTLTKSVAAELKELGVTKVYLIGGTGVISAEVEKELKAIGVKTITRIAGTDRYGTSVKIAKEVGITDSIVVASGENYPDALSIAPLAAIGQYPILLTRSADLPGSVKTYLKSLNTKGALVAGGNSVVSDNVLKSLPDPLRLGGSTRYSTNSQIIDFGVENGYFDMDYPFVVTGTNFPDALPASALAASWFNGVILTDPVEPKNVTKETVKGYADLVEEYQIIGGEKALPNGTVEKLFQ</sequence>
<accession>A0A6I2MG97</accession>
<feature type="signal peptide" evidence="1">
    <location>
        <begin position="1"/>
        <end position="22"/>
    </location>
</feature>
<keyword evidence="3" id="KW-1185">Reference proteome</keyword>
<dbReference type="EMBL" id="WKKF01000009">
    <property type="protein sequence ID" value="MRX56152.1"/>
    <property type="molecule type" value="Genomic_DNA"/>
</dbReference>
<dbReference type="Pfam" id="PF04122">
    <property type="entry name" value="CW_binding_2"/>
    <property type="match status" value="3"/>
</dbReference>
<organism evidence="2 3">
    <name type="scientific">Metabacillus idriensis</name>
    <dbReference type="NCBI Taxonomy" id="324768"/>
    <lineage>
        <taxon>Bacteria</taxon>
        <taxon>Bacillati</taxon>
        <taxon>Bacillota</taxon>
        <taxon>Bacilli</taxon>
        <taxon>Bacillales</taxon>
        <taxon>Bacillaceae</taxon>
        <taxon>Metabacillus</taxon>
    </lineage>
</organism>
<dbReference type="InterPro" id="IPR051922">
    <property type="entry name" value="Bact_Sporulation_Assoc"/>
</dbReference>
<keyword evidence="1" id="KW-0732">Signal</keyword>
<protein>
    <recommendedName>
        <fullName evidence="4">Cell wall-binding repeat-containing protein</fullName>
    </recommendedName>
</protein>
<dbReference type="AlphaFoldDB" id="A0A6I2MG97"/>
<evidence type="ECO:0008006" key="4">
    <source>
        <dbReference type="Google" id="ProtNLM"/>
    </source>
</evidence>
<dbReference type="PANTHER" id="PTHR30032:SF8">
    <property type="entry name" value="GERMINATION-SPECIFIC N-ACETYLMURAMOYL-L-ALANINE AMIDASE"/>
    <property type="match status" value="1"/>
</dbReference>
<evidence type="ECO:0000313" key="3">
    <source>
        <dbReference type="Proteomes" id="UP000441585"/>
    </source>
</evidence>
<comment type="caution">
    <text evidence="2">The sequence shown here is derived from an EMBL/GenBank/DDBJ whole genome shotgun (WGS) entry which is preliminary data.</text>
</comment>
<dbReference type="Proteomes" id="UP000441585">
    <property type="component" value="Unassembled WGS sequence"/>
</dbReference>
<dbReference type="PANTHER" id="PTHR30032">
    <property type="entry name" value="N-ACETYLMURAMOYL-L-ALANINE AMIDASE-RELATED"/>
    <property type="match status" value="1"/>
</dbReference>
<feature type="chain" id="PRO_5026312914" description="Cell wall-binding repeat-containing protein" evidence="1">
    <location>
        <begin position="23"/>
        <end position="322"/>
    </location>
</feature>
<evidence type="ECO:0000256" key="1">
    <source>
        <dbReference type="SAM" id="SignalP"/>
    </source>
</evidence>
<proteinExistence type="predicted"/>
<dbReference type="InterPro" id="IPR007253">
    <property type="entry name" value="Cell_wall-bd_2"/>
</dbReference>